<comment type="caution">
    <text evidence="1">The sequence shown here is derived from an EMBL/GenBank/DDBJ whole genome shotgun (WGS) entry which is preliminary data.</text>
</comment>
<reference evidence="1 2" key="1">
    <citation type="submission" date="2019-12" db="EMBL/GenBank/DDBJ databases">
        <title>Nocardia sp. nov. ET3-3 isolated from soil.</title>
        <authorList>
            <person name="Kanchanasin P."/>
            <person name="Tanasupawat S."/>
            <person name="Yuki M."/>
            <person name="Kudo T."/>
        </authorList>
    </citation>
    <scope>NUCLEOTIDE SEQUENCE [LARGE SCALE GENOMIC DNA]</scope>
    <source>
        <strain evidence="1 2">ET3-3</strain>
    </source>
</reference>
<accession>A0A7K1UN66</accession>
<evidence type="ECO:0000313" key="2">
    <source>
        <dbReference type="Proteomes" id="UP000466794"/>
    </source>
</evidence>
<protein>
    <submittedName>
        <fullName evidence="1">Uncharacterized protein</fullName>
    </submittedName>
</protein>
<dbReference type="AlphaFoldDB" id="A0A7K1UN66"/>
<sequence length="587" mass="63211">MLFVRISLGWGTVAVAAGTVAALISPLGARAHAVAPVSAATDRQETVLDDRDGVIVSQVSFLLPLPPNAPAHPPECDRAGFLRYRAADGPTDSADADSVVVQQQGFDGGAMNSDSVAANTVRSAAQLGRKVEFWAMARRSSCLDETTGFDYALKTGNYLDAVDYYFNGMPIDGRVFPGFKNSQDLAVLDSMGLERVLRDQYEIMLHEIPDQLVRQHKYVCTGISMGGLVTGFFADWDFGNGDPDAAGYSQCAAFVSQDSMVSSDPVAIQNTPFLHDLTNAIISPVNDVLKATQNIGLLPRILGATPVIGTKAFLIYRLAGLAAHLDPDGESHLLAHLPHDFEIDSTLNFLFASTWADFATDGADGTGTLRDYRFTNTALLGELLDNNSCNFELLQQGMGVLDGGPVRPKSFPNPGSATQIPILGNYLRLSAGPQERYAPSDRSVLYTWRNYDNVQGVPYTAPGHEVADIRDVARQLGSGGPYAYWETYFPLRVVLDIAAGYGGARTGDMGELRYHGMERTKPNLVLWAGDSVVQFGPGLVFPVPQTAIVQTLPGYNHIDTIGAAAVQNNGLTDYSGRYLAEFLRSLG</sequence>
<dbReference type="Proteomes" id="UP000466794">
    <property type="component" value="Unassembled WGS sequence"/>
</dbReference>
<gene>
    <name evidence="1" type="ORF">GPX89_00785</name>
</gene>
<name>A0A7K1UN66_9NOCA</name>
<evidence type="ECO:0000313" key="1">
    <source>
        <dbReference type="EMBL" id="MVU75777.1"/>
    </source>
</evidence>
<organism evidence="1 2">
    <name type="scientific">Nocardia terrae</name>
    <dbReference type="NCBI Taxonomy" id="2675851"/>
    <lineage>
        <taxon>Bacteria</taxon>
        <taxon>Bacillati</taxon>
        <taxon>Actinomycetota</taxon>
        <taxon>Actinomycetes</taxon>
        <taxon>Mycobacteriales</taxon>
        <taxon>Nocardiaceae</taxon>
        <taxon>Nocardia</taxon>
    </lineage>
</organism>
<keyword evidence="2" id="KW-1185">Reference proteome</keyword>
<proteinExistence type="predicted"/>
<dbReference type="EMBL" id="WRPP01000001">
    <property type="protein sequence ID" value="MVU75777.1"/>
    <property type="molecule type" value="Genomic_DNA"/>
</dbReference>